<protein>
    <recommendedName>
        <fullName evidence="2">Sortilin N-terminal domain-containing protein</fullName>
    </recommendedName>
</protein>
<dbReference type="InterPro" id="IPR052025">
    <property type="entry name" value="Xyloglucanase_GH74"/>
</dbReference>
<dbReference type="PANTHER" id="PTHR43739:SF5">
    <property type="entry name" value="EXO-ALPHA-SIALIDASE"/>
    <property type="match status" value="1"/>
</dbReference>
<accession>A0A381UQV7</accession>
<dbReference type="InterPro" id="IPR015943">
    <property type="entry name" value="WD40/YVTN_repeat-like_dom_sf"/>
</dbReference>
<dbReference type="AlphaFoldDB" id="A0A381UQV7"/>
<evidence type="ECO:0008006" key="2">
    <source>
        <dbReference type="Google" id="ProtNLM"/>
    </source>
</evidence>
<evidence type="ECO:0000313" key="1">
    <source>
        <dbReference type="EMBL" id="SVA30562.1"/>
    </source>
</evidence>
<dbReference type="InterPro" id="IPR036278">
    <property type="entry name" value="Sialidase_sf"/>
</dbReference>
<sequence>MTRQKRSDAVTEKMKWRCIGPPRGGRVVAVAGDPNDPMTFYFGACAGGVWKTTDGGTYWECVSDGYLNSATIGALAVSESDPNVIYAGTGETTIRVDVSYGDGIYRSTDGGKTWVHIGLEETRHIGEIRIHPDDPNIVYVAALGHAFGPNPERGVYRSMDGGENWELVLYQSDQAGAVDLSMDPNNPRILFASMWQAHRNFWHLSSGGPDSA</sequence>
<proteinExistence type="predicted"/>
<feature type="non-terminal residue" evidence="1">
    <location>
        <position position="212"/>
    </location>
</feature>
<dbReference type="PANTHER" id="PTHR43739">
    <property type="entry name" value="XYLOGLUCANASE (EUROFUNG)"/>
    <property type="match status" value="1"/>
</dbReference>
<gene>
    <name evidence="1" type="ORF">METZ01_LOCUS83416</name>
</gene>
<name>A0A381UQV7_9ZZZZ</name>
<reference evidence="1" key="1">
    <citation type="submission" date="2018-05" db="EMBL/GenBank/DDBJ databases">
        <authorList>
            <person name="Lanie J.A."/>
            <person name="Ng W.-L."/>
            <person name="Kazmierczak K.M."/>
            <person name="Andrzejewski T.M."/>
            <person name="Davidsen T.M."/>
            <person name="Wayne K.J."/>
            <person name="Tettelin H."/>
            <person name="Glass J.I."/>
            <person name="Rusch D."/>
            <person name="Podicherti R."/>
            <person name="Tsui H.-C.T."/>
            <person name="Winkler M.E."/>
        </authorList>
    </citation>
    <scope>NUCLEOTIDE SEQUENCE</scope>
</reference>
<dbReference type="SUPFAM" id="SSF50939">
    <property type="entry name" value="Sialidases"/>
    <property type="match status" value="1"/>
</dbReference>
<dbReference type="EMBL" id="UINC01006946">
    <property type="protein sequence ID" value="SVA30562.1"/>
    <property type="molecule type" value="Genomic_DNA"/>
</dbReference>
<dbReference type="CDD" id="cd15482">
    <property type="entry name" value="Sialidase_non-viral"/>
    <property type="match status" value="1"/>
</dbReference>
<organism evidence="1">
    <name type="scientific">marine metagenome</name>
    <dbReference type="NCBI Taxonomy" id="408172"/>
    <lineage>
        <taxon>unclassified sequences</taxon>
        <taxon>metagenomes</taxon>
        <taxon>ecological metagenomes</taxon>
    </lineage>
</organism>
<dbReference type="Gene3D" id="2.130.10.10">
    <property type="entry name" value="YVTN repeat-like/Quinoprotein amine dehydrogenase"/>
    <property type="match status" value="1"/>
</dbReference>
<dbReference type="GO" id="GO:0010411">
    <property type="term" value="P:xyloglucan metabolic process"/>
    <property type="evidence" value="ECO:0007669"/>
    <property type="project" value="TreeGrafter"/>
</dbReference>